<gene>
    <name evidence="2" type="ORF">T265_04292</name>
</gene>
<dbReference type="KEGG" id="ovi:T265_04292"/>
<feature type="compositionally biased region" description="Basic residues" evidence="1">
    <location>
        <begin position="55"/>
        <end position="69"/>
    </location>
</feature>
<dbReference type="EMBL" id="KL596687">
    <property type="protein sequence ID" value="KER29000.1"/>
    <property type="molecule type" value="Genomic_DNA"/>
</dbReference>
<dbReference type="STRING" id="6198.A0A075A0B2"/>
<accession>A0A075A0B2</accession>
<dbReference type="RefSeq" id="XP_009167255.1">
    <property type="nucleotide sequence ID" value="XM_009168991.1"/>
</dbReference>
<feature type="region of interest" description="Disordered" evidence="1">
    <location>
        <begin position="24"/>
        <end position="74"/>
    </location>
</feature>
<protein>
    <submittedName>
        <fullName evidence="2">Uncharacterized protein</fullName>
    </submittedName>
</protein>
<evidence type="ECO:0000256" key="1">
    <source>
        <dbReference type="SAM" id="MobiDB-lite"/>
    </source>
</evidence>
<dbReference type="AlphaFoldDB" id="A0A075A0B2"/>
<evidence type="ECO:0000313" key="3">
    <source>
        <dbReference type="Proteomes" id="UP000054324"/>
    </source>
</evidence>
<sequence length="135" mass="13920">MTNGVAGTGGTAVAQLASRQAAAGNVASGTGGGPQHTGYGEKHAHGAHQQGTPCHRQHHTHHHHHHHRSSNQVQRGVDTLGLGTVISVGGTWAHHLTSTVNESIQGGMFPGLAAGRTLSTELLGCPENMALKMKN</sequence>
<dbReference type="CTD" id="20318474"/>
<proteinExistence type="predicted"/>
<name>A0A075A0B2_OPIVI</name>
<evidence type="ECO:0000313" key="2">
    <source>
        <dbReference type="EMBL" id="KER29000.1"/>
    </source>
</evidence>
<reference evidence="2 3" key="1">
    <citation type="submission" date="2013-11" db="EMBL/GenBank/DDBJ databases">
        <title>Opisthorchis viverrini - life in the bile duct.</title>
        <authorList>
            <person name="Young N.D."/>
            <person name="Nagarajan N."/>
            <person name="Lin S.J."/>
            <person name="Korhonen P.K."/>
            <person name="Jex A.R."/>
            <person name="Hall R.S."/>
            <person name="Safavi-Hemami H."/>
            <person name="Kaewkong W."/>
            <person name="Bertrand D."/>
            <person name="Gao S."/>
            <person name="Seet Q."/>
            <person name="Wongkham S."/>
            <person name="Teh B.T."/>
            <person name="Wongkham C."/>
            <person name="Intapan P.M."/>
            <person name="Maleewong W."/>
            <person name="Yang X."/>
            <person name="Hu M."/>
            <person name="Wang Z."/>
            <person name="Hofmann A."/>
            <person name="Sternberg P.W."/>
            <person name="Tan P."/>
            <person name="Wang J."/>
            <person name="Gasser R.B."/>
        </authorList>
    </citation>
    <scope>NUCLEOTIDE SEQUENCE [LARGE SCALE GENOMIC DNA]</scope>
</reference>
<organism evidence="2 3">
    <name type="scientific">Opisthorchis viverrini</name>
    <name type="common">Southeast Asian liver fluke</name>
    <dbReference type="NCBI Taxonomy" id="6198"/>
    <lineage>
        <taxon>Eukaryota</taxon>
        <taxon>Metazoa</taxon>
        <taxon>Spiralia</taxon>
        <taxon>Lophotrochozoa</taxon>
        <taxon>Platyhelminthes</taxon>
        <taxon>Trematoda</taxon>
        <taxon>Digenea</taxon>
        <taxon>Opisthorchiida</taxon>
        <taxon>Opisthorchiata</taxon>
        <taxon>Opisthorchiidae</taxon>
        <taxon>Opisthorchis</taxon>
    </lineage>
</organism>
<dbReference type="Proteomes" id="UP000054324">
    <property type="component" value="Unassembled WGS sequence"/>
</dbReference>
<keyword evidence="3" id="KW-1185">Reference proteome</keyword>
<dbReference type="GeneID" id="20318474"/>